<dbReference type="InterPro" id="IPR053151">
    <property type="entry name" value="RNase_H-like"/>
</dbReference>
<accession>A0A9W7ML80</accession>
<protein>
    <recommendedName>
        <fullName evidence="1">RNase H type-1 domain-containing protein</fullName>
    </recommendedName>
</protein>
<dbReference type="InterPro" id="IPR012337">
    <property type="entry name" value="RNaseH-like_sf"/>
</dbReference>
<dbReference type="PANTHER" id="PTHR47723">
    <property type="entry name" value="OS05G0353850 PROTEIN"/>
    <property type="match status" value="1"/>
</dbReference>
<evidence type="ECO:0000313" key="3">
    <source>
        <dbReference type="Proteomes" id="UP001165190"/>
    </source>
</evidence>
<dbReference type="CDD" id="cd06222">
    <property type="entry name" value="RNase_H_like"/>
    <property type="match status" value="1"/>
</dbReference>
<dbReference type="GO" id="GO:0004523">
    <property type="term" value="F:RNA-DNA hybrid ribonuclease activity"/>
    <property type="evidence" value="ECO:0007669"/>
    <property type="project" value="InterPro"/>
</dbReference>
<dbReference type="AlphaFoldDB" id="A0A9W7ML80"/>
<gene>
    <name evidence="2" type="ORF">HRI_004039200</name>
</gene>
<evidence type="ECO:0000313" key="2">
    <source>
        <dbReference type="EMBL" id="GMJ03700.1"/>
    </source>
</evidence>
<keyword evidence="3" id="KW-1185">Reference proteome</keyword>
<dbReference type="EMBL" id="BSYR01000037">
    <property type="protein sequence ID" value="GMJ03700.1"/>
    <property type="molecule type" value="Genomic_DNA"/>
</dbReference>
<reference evidence="2" key="1">
    <citation type="submission" date="2023-05" db="EMBL/GenBank/DDBJ databases">
        <title>Genome and transcriptome analyses reveal genes involved in the formation of fine ridges on petal epidermal cells in Hibiscus trionum.</title>
        <authorList>
            <person name="Koshimizu S."/>
            <person name="Masuda S."/>
            <person name="Ishii T."/>
            <person name="Shirasu K."/>
            <person name="Hoshino A."/>
            <person name="Arita M."/>
        </authorList>
    </citation>
    <scope>NUCLEOTIDE SEQUENCE</scope>
    <source>
        <strain evidence="2">Hamamatsu line</strain>
    </source>
</reference>
<dbReference type="InterPro" id="IPR044730">
    <property type="entry name" value="RNase_H-like_dom_plant"/>
</dbReference>
<dbReference type="InterPro" id="IPR002156">
    <property type="entry name" value="RNaseH_domain"/>
</dbReference>
<dbReference type="Pfam" id="PF13456">
    <property type="entry name" value="RVT_3"/>
    <property type="match status" value="1"/>
</dbReference>
<dbReference type="PANTHER" id="PTHR47723:SF22">
    <property type="entry name" value="RNASE H TYPE-1 DOMAIN-CONTAINING PROTEIN"/>
    <property type="match status" value="1"/>
</dbReference>
<feature type="domain" description="RNase H type-1" evidence="1">
    <location>
        <begin position="88"/>
        <end position="210"/>
    </location>
</feature>
<comment type="caution">
    <text evidence="2">The sequence shown here is derived from an EMBL/GenBank/DDBJ whole genome shotgun (WGS) entry which is preliminary data.</text>
</comment>
<dbReference type="OrthoDB" id="957938at2759"/>
<name>A0A9W7ML80_HIBTR</name>
<dbReference type="Proteomes" id="UP001165190">
    <property type="component" value="Unassembled WGS sequence"/>
</dbReference>
<dbReference type="SUPFAM" id="SSF53098">
    <property type="entry name" value="Ribonuclease H-like"/>
    <property type="match status" value="1"/>
</dbReference>
<dbReference type="InterPro" id="IPR036397">
    <property type="entry name" value="RNaseH_sf"/>
</dbReference>
<sequence>MSFFGIVWSIWLERNEVLFNKRGLCLDRFCDSTALHIGLWCKSKWPKAVPSLIDFVRFPNLCNIEASKARINGKGVWSAPPLGSLKFNVDTAVLGSFGHRGIGGILRDHNGTPLIRFSKSIGLVEPTRAKILAICKAGRIFMDWKKHEVGMLMVESDYLLAVQWINKIVQPTGSFVNLISECGNIFANLNWNLAFAGREKNMDAHNHAKRGINLAKDWVWVVDSNVG</sequence>
<dbReference type="Gene3D" id="3.30.420.10">
    <property type="entry name" value="Ribonuclease H-like superfamily/Ribonuclease H"/>
    <property type="match status" value="1"/>
</dbReference>
<organism evidence="2 3">
    <name type="scientific">Hibiscus trionum</name>
    <name type="common">Flower of an hour</name>
    <dbReference type="NCBI Taxonomy" id="183268"/>
    <lineage>
        <taxon>Eukaryota</taxon>
        <taxon>Viridiplantae</taxon>
        <taxon>Streptophyta</taxon>
        <taxon>Embryophyta</taxon>
        <taxon>Tracheophyta</taxon>
        <taxon>Spermatophyta</taxon>
        <taxon>Magnoliopsida</taxon>
        <taxon>eudicotyledons</taxon>
        <taxon>Gunneridae</taxon>
        <taxon>Pentapetalae</taxon>
        <taxon>rosids</taxon>
        <taxon>malvids</taxon>
        <taxon>Malvales</taxon>
        <taxon>Malvaceae</taxon>
        <taxon>Malvoideae</taxon>
        <taxon>Hibiscus</taxon>
    </lineage>
</organism>
<evidence type="ECO:0000259" key="1">
    <source>
        <dbReference type="Pfam" id="PF13456"/>
    </source>
</evidence>
<proteinExistence type="predicted"/>
<dbReference type="GO" id="GO:0003676">
    <property type="term" value="F:nucleic acid binding"/>
    <property type="evidence" value="ECO:0007669"/>
    <property type="project" value="InterPro"/>
</dbReference>